<evidence type="ECO:0000313" key="2">
    <source>
        <dbReference type="EMBL" id="BAL57960.1"/>
    </source>
</evidence>
<gene>
    <name evidence="1" type="ORF">HGMM_F21A08C29</name>
    <name evidence="2" type="ORF">HGMM_F53C10C34</name>
</gene>
<dbReference type="EMBL" id="AP011701">
    <property type="protein sequence ID" value="BAL54846.1"/>
    <property type="molecule type" value="Genomic_DNA"/>
</dbReference>
<organism evidence="2">
    <name type="scientific">uncultured Acetothermia bacterium</name>
    <dbReference type="NCBI Taxonomy" id="236499"/>
    <lineage>
        <taxon>Bacteria</taxon>
        <taxon>Candidatus Bipolaricaulota</taxon>
        <taxon>environmental samples</taxon>
    </lineage>
</organism>
<proteinExistence type="predicted"/>
<sequence length="88" mass="10236">MGRFVLTLCALVAVTGLALWYIWQGWQITELSSKVIASRLERDELLAQRDRLKLEVIRVWSLEHIERIARERLGMKKIPPKTLKLSPP</sequence>
<dbReference type="EMBL" id="AP011789">
    <property type="protein sequence ID" value="BAL57960.1"/>
    <property type="molecule type" value="Genomic_DNA"/>
</dbReference>
<evidence type="ECO:0000313" key="1">
    <source>
        <dbReference type="EMBL" id="BAL54846.1"/>
    </source>
</evidence>
<reference evidence="2" key="2">
    <citation type="journal article" date="2012" name="PLoS ONE">
        <title>A Deeply Branching Thermophilic Bacterium with an Ancient Acetyl-CoA Pathway Dominates a Subsurface Ecosystem.</title>
        <authorList>
            <person name="Takami H."/>
            <person name="Noguchi H."/>
            <person name="Takaki Y."/>
            <person name="Uchiyama I."/>
            <person name="Toyoda A."/>
            <person name="Nishi S."/>
            <person name="Chee G.-J."/>
            <person name="Arai W."/>
            <person name="Nunoura T."/>
            <person name="Itoh T."/>
            <person name="Hattori M."/>
            <person name="Takai K."/>
        </authorList>
    </citation>
    <scope>NUCLEOTIDE SEQUENCE</scope>
</reference>
<accession>H5SP74</accession>
<dbReference type="AlphaFoldDB" id="H5SP74"/>
<reference evidence="2" key="1">
    <citation type="journal article" date="2005" name="Environ. Microbiol.">
        <title>Genetic and functional properties of uncultivated thermophilic crenarchaeotes from a subsurface gold mine as revealed by analysis of genome fragments.</title>
        <authorList>
            <person name="Nunoura T."/>
            <person name="Hirayama H."/>
            <person name="Takami H."/>
            <person name="Oida H."/>
            <person name="Nishi S."/>
            <person name="Shimamura S."/>
            <person name="Suzuki Y."/>
            <person name="Inagaki F."/>
            <person name="Takai K."/>
            <person name="Nealson K.H."/>
            <person name="Horikoshi K."/>
        </authorList>
    </citation>
    <scope>NUCLEOTIDE SEQUENCE</scope>
</reference>
<evidence type="ECO:0008006" key="3">
    <source>
        <dbReference type="Google" id="ProtNLM"/>
    </source>
</evidence>
<protein>
    <recommendedName>
        <fullName evidence="3">Cell division protein FtsL</fullName>
    </recommendedName>
</protein>
<name>H5SP74_9BACT</name>